<protein>
    <submittedName>
        <fullName evidence="8">MFS transporter</fullName>
    </submittedName>
</protein>
<keyword evidence="9" id="KW-1185">Reference proteome</keyword>
<sequence length="498" mass="51899">MTEENKKQEVAPAEDAKAEAKAAPAAPQVAIPLPKGKKNLVQIGCICMMLSVAMYGLVFATLTSPILEAVDAMGYVSLFTIFAALGVSIMTPIGGKLGDLIGRRNIVVIPGIICLVAGIAFAFVKSLWPLMGLRLIISLAQGAFTAAPYIIVGLINERKDVPKSMGMLAAAIAVGGFGGSIIAGILTDMGMLEAAIIMPAIPLIIGIVLIWLNMPNVKKDGKVVIDWAGIVCLVVALCGILLALNFGASMGWGNPLIILGFVIGIVALVALVKVEGKSAEPLIPLKLFKNSLYTTLLVVGFICYFYQTAMNTYAPIGAMKVMGSSTAMAGALQMPRTILVMILPTIVGVWVGKKSSRAWVAMAFGTALVAIPMICMGFTTPTMSIAVYFVALTVTGIAESFRSVSITPSAQSTLSPEDMGVGTSLVNFFNSLAQTIAAAVFGVAYNACTVADPTNVANIQAGVNSVFLVAGVVTAIGFIIVLFVIRPKMTKAKEQAAA</sequence>
<name>A0AA43U9E7_9ACTN</name>
<feature type="domain" description="Major facilitator superfamily (MFS) profile" evidence="7">
    <location>
        <begin position="40"/>
        <end position="489"/>
    </location>
</feature>
<dbReference type="PANTHER" id="PTHR23501:SF191">
    <property type="entry name" value="VACUOLAR BASIC AMINO ACID TRANSPORTER 4"/>
    <property type="match status" value="1"/>
</dbReference>
<feature type="transmembrane region" description="Helical" evidence="6">
    <location>
        <begin position="72"/>
        <end position="94"/>
    </location>
</feature>
<feature type="transmembrane region" description="Helical" evidence="6">
    <location>
        <begin position="465"/>
        <end position="485"/>
    </location>
</feature>
<dbReference type="InterPro" id="IPR020846">
    <property type="entry name" value="MFS_dom"/>
</dbReference>
<feature type="transmembrane region" description="Helical" evidence="6">
    <location>
        <begin position="167"/>
        <end position="186"/>
    </location>
</feature>
<organism evidence="8 9">
    <name type="scientific">Phoenicibacter congonensis</name>
    <dbReference type="NCBI Taxonomy" id="1944646"/>
    <lineage>
        <taxon>Bacteria</taxon>
        <taxon>Bacillati</taxon>
        <taxon>Actinomycetota</taxon>
        <taxon>Coriobacteriia</taxon>
        <taxon>Eggerthellales</taxon>
        <taxon>Eggerthellaceae</taxon>
        <taxon>Phoenicibacter</taxon>
    </lineage>
</organism>
<evidence type="ECO:0000256" key="5">
    <source>
        <dbReference type="ARBA" id="ARBA00023136"/>
    </source>
</evidence>
<keyword evidence="5 6" id="KW-0472">Membrane</keyword>
<dbReference type="AlphaFoldDB" id="A0AA43U9E7"/>
<comment type="caution">
    <text evidence="8">The sequence shown here is derived from an EMBL/GenBank/DDBJ whole genome shotgun (WGS) entry which is preliminary data.</text>
</comment>
<keyword evidence="2" id="KW-0813">Transport</keyword>
<evidence type="ECO:0000256" key="4">
    <source>
        <dbReference type="ARBA" id="ARBA00022989"/>
    </source>
</evidence>
<evidence type="ECO:0000256" key="2">
    <source>
        <dbReference type="ARBA" id="ARBA00022448"/>
    </source>
</evidence>
<evidence type="ECO:0000313" key="9">
    <source>
        <dbReference type="Proteomes" id="UP001168575"/>
    </source>
</evidence>
<feature type="transmembrane region" description="Helical" evidence="6">
    <location>
        <begin position="385"/>
        <end position="404"/>
    </location>
</feature>
<reference evidence="8" key="1">
    <citation type="submission" date="2023-07" db="EMBL/GenBank/DDBJ databases">
        <title>Between Cages and Wild: Unraveling the Impact of Captivity on Animal Microbiomes and Antimicrobial Resistance.</title>
        <authorList>
            <person name="Schmartz G.P."/>
            <person name="Rehner J."/>
            <person name="Schuff M.J."/>
            <person name="Becker S.L."/>
            <person name="Kravczyk M."/>
            <person name="Gurevich A."/>
            <person name="Francke R."/>
            <person name="Mueller R."/>
            <person name="Keller V."/>
            <person name="Keller A."/>
        </authorList>
    </citation>
    <scope>NUCLEOTIDE SEQUENCE</scope>
    <source>
        <strain evidence="8">S12M_St_49</strain>
    </source>
</reference>
<evidence type="ECO:0000256" key="6">
    <source>
        <dbReference type="SAM" id="Phobius"/>
    </source>
</evidence>
<dbReference type="PROSITE" id="PS50850">
    <property type="entry name" value="MFS"/>
    <property type="match status" value="1"/>
</dbReference>
<feature type="transmembrane region" description="Helical" evidence="6">
    <location>
        <begin position="136"/>
        <end position="155"/>
    </location>
</feature>
<dbReference type="Pfam" id="PF07690">
    <property type="entry name" value="MFS_1"/>
    <property type="match status" value="1"/>
</dbReference>
<dbReference type="InterPro" id="IPR036259">
    <property type="entry name" value="MFS_trans_sf"/>
</dbReference>
<gene>
    <name evidence="8" type="ORF">Q3982_06275</name>
</gene>
<proteinExistence type="predicted"/>
<evidence type="ECO:0000259" key="7">
    <source>
        <dbReference type="PROSITE" id="PS50850"/>
    </source>
</evidence>
<dbReference type="Proteomes" id="UP001168575">
    <property type="component" value="Unassembled WGS sequence"/>
</dbReference>
<dbReference type="GO" id="GO:0022857">
    <property type="term" value="F:transmembrane transporter activity"/>
    <property type="evidence" value="ECO:0007669"/>
    <property type="project" value="InterPro"/>
</dbReference>
<feature type="transmembrane region" description="Helical" evidence="6">
    <location>
        <begin position="334"/>
        <end position="352"/>
    </location>
</feature>
<keyword evidence="4 6" id="KW-1133">Transmembrane helix</keyword>
<evidence type="ECO:0000313" key="8">
    <source>
        <dbReference type="EMBL" id="MDO4842265.1"/>
    </source>
</evidence>
<feature type="transmembrane region" description="Helical" evidence="6">
    <location>
        <begin position="359"/>
        <end position="379"/>
    </location>
</feature>
<accession>A0AA43U9E7</accession>
<evidence type="ECO:0000256" key="1">
    <source>
        <dbReference type="ARBA" id="ARBA00004429"/>
    </source>
</evidence>
<comment type="subcellular location">
    <subcellularLocation>
        <location evidence="1">Cell inner membrane</location>
        <topology evidence="1">Multi-pass membrane protein</topology>
    </subcellularLocation>
</comment>
<dbReference type="InterPro" id="IPR011701">
    <property type="entry name" value="MFS"/>
</dbReference>
<dbReference type="SUPFAM" id="SSF103473">
    <property type="entry name" value="MFS general substrate transporter"/>
    <property type="match status" value="1"/>
</dbReference>
<feature type="transmembrane region" description="Helical" evidence="6">
    <location>
        <begin position="425"/>
        <end position="445"/>
    </location>
</feature>
<feature type="transmembrane region" description="Helical" evidence="6">
    <location>
        <begin position="224"/>
        <end position="246"/>
    </location>
</feature>
<evidence type="ECO:0000256" key="3">
    <source>
        <dbReference type="ARBA" id="ARBA00022692"/>
    </source>
</evidence>
<feature type="transmembrane region" description="Helical" evidence="6">
    <location>
        <begin position="106"/>
        <end position="124"/>
    </location>
</feature>
<dbReference type="PANTHER" id="PTHR23501">
    <property type="entry name" value="MAJOR FACILITATOR SUPERFAMILY"/>
    <property type="match status" value="1"/>
</dbReference>
<feature type="transmembrane region" description="Helical" evidence="6">
    <location>
        <begin position="292"/>
        <end position="314"/>
    </location>
</feature>
<keyword evidence="3 6" id="KW-0812">Transmembrane</keyword>
<feature type="transmembrane region" description="Helical" evidence="6">
    <location>
        <begin position="192"/>
        <end position="212"/>
    </location>
</feature>
<dbReference type="Gene3D" id="1.20.1250.20">
    <property type="entry name" value="MFS general substrate transporter like domains"/>
    <property type="match status" value="2"/>
</dbReference>
<feature type="transmembrane region" description="Helical" evidence="6">
    <location>
        <begin position="252"/>
        <end position="272"/>
    </location>
</feature>
<dbReference type="GO" id="GO:0005886">
    <property type="term" value="C:plasma membrane"/>
    <property type="evidence" value="ECO:0007669"/>
    <property type="project" value="UniProtKB-SubCell"/>
</dbReference>
<feature type="transmembrane region" description="Helical" evidence="6">
    <location>
        <begin position="40"/>
        <end position="60"/>
    </location>
</feature>
<dbReference type="EMBL" id="JAUMVS010000128">
    <property type="protein sequence ID" value="MDO4842265.1"/>
    <property type="molecule type" value="Genomic_DNA"/>
</dbReference>